<evidence type="ECO:0000259" key="4">
    <source>
        <dbReference type="Pfam" id="PF20147"/>
    </source>
</evidence>
<dbReference type="GO" id="GO:0043657">
    <property type="term" value="C:host cell"/>
    <property type="evidence" value="ECO:0007669"/>
    <property type="project" value="UniProtKB-SubCell"/>
</dbReference>
<dbReference type="VEuPathDB" id="FungiDB:FUN_021876"/>
<dbReference type="Proteomes" id="UP000232722">
    <property type="component" value="Unassembled WGS sequence"/>
</dbReference>
<keyword evidence="3" id="KW-0964">Secreted</keyword>
<evidence type="ECO:0000313" key="5">
    <source>
        <dbReference type="EMBL" id="PKC01209.1"/>
    </source>
</evidence>
<evidence type="ECO:0000313" key="6">
    <source>
        <dbReference type="Proteomes" id="UP000232722"/>
    </source>
</evidence>
<evidence type="ECO:0000256" key="1">
    <source>
        <dbReference type="ARBA" id="ARBA00004340"/>
    </source>
</evidence>
<reference evidence="5 6" key="1">
    <citation type="submission" date="2016-04" db="EMBL/GenBank/DDBJ databases">
        <title>Genome analyses suggest a sexual origin of heterokaryosis in a supposedly ancient asexual fungus.</title>
        <authorList>
            <person name="Ropars J."/>
            <person name="Sedzielewska K."/>
            <person name="Noel J."/>
            <person name="Charron P."/>
            <person name="Farinelli L."/>
            <person name="Marton T."/>
            <person name="Kruger M."/>
            <person name="Pelin A."/>
            <person name="Brachmann A."/>
            <person name="Corradi N."/>
        </authorList>
    </citation>
    <scope>NUCLEOTIDE SEQUENCE [LARGE SCALE GENOMIC DNA]</scope>
    <source>
        <strain evidence="5 6">A5</strain>
    </source>
</reference>
<feature type="domain" description="Crinkler effector protein N-terminal" evidence="4">
    <location>
        <begin position="16"/>
        <end position="115"/>
    </location>
</feature>
<reference evidence="5 6" key="2">
    <citation type="submission" date="2017-09" db="EMBL/GenBank/DDBJ databases">
        <title>Extensive intraspecific genome diversity in a model arbuscular mycorrhizal fungus.</title>
        <authorList>
            <person name="Chen E.C."/>
            <person name="Morin E."/>
            <person name="Beaudet D."/>
            <person name="Noel J."/>
            <person name="Ndikumana S."/>
            <person name="Charron P."/>
            <person name="St-Onge C."/>
            <person name="Giorgi J."/>
            <person name="Grigoriev I.V."/>
            <person name="Roux C."/>
            <person name="Martin F.M."/>
            <person name="Corradi N."/>
        </authorList>
    </citation>
    <scope>NUCLEOTIDE SEQUENCE [LARGE SCALE GENOMIC DNA]</scope>
    <source>
        <strain evidence="5 6">A5</strain>
    </source>
</reference>
<dbReference type="EMBL" id="LLXJ01001671">
    <property type="protein sequence ID" value="PKC01209.1"/>
    <property type="molecule type" value="Genomic_DNA"/>
</dbReference>
<dbReference type="AlphaFoldDB" id="A0A2N0P2Z1"/>
<proteinExistence type="predicted"/>
<dbReference type="InterPro" id="IPR045379">
    <property type="entry name" value="Crinkler_N"/>
</dbReference>
<comment type="subcellular location">
    <subcellularLocation>
        <location evidence="1">Host cell</location>
    </subcellularLocation>
    <subcellularLocation>
        <location evidence="2">Secreted</location>
    </subcellularLocation>
</comment>
<evidence type="ECO:0000256" key="2">
    <source>
        <dbReference type="ARBA" id="ARBA00004613"/>
    </source>
</evidence>
<accession>A0A2N0P2Z1</accession>
<organism evidence="5 6">
    <name type="scientific">Rhizophagus irregularis</name>
    <dbReference type="NCBI Taxonomy" id="588596"/>
    <lineage>
        <taxon>Eukaryota</taxon>
        <taxon>Fungi</taxon>
        <taxon>Fungi incertae sedis</taxon>
        <taxon>Mucoromycota</taxon>
        <taxon>Glomeromycotina</taxon>
        <taxon>Glomeromycetes</taxon>
        <taxon>Glomerales</taxon>
        <taxon>Glomeraceae</taxon>
        <taxon>Rhizophagus</taxon>
    </lineage>
</organism>
<dbReference type="VEuPathDB" id="FungiDB:RhiirFUN_003804"/>
<name>A0A2N0P2Z1_9GLOM</name>
<evidence type="ECO:0000256" key="3">
    <source>
        <dbReference type="ARBA" id="ARBA00022525"/>
    </source>
</evidence>
<sequence>MSISLADKRRLPEIALTLNYVSLGKSRSFTVNINENNTINYSIVPLQDLKIGQLRYLIWNQNKVTLQLDDYDLMKLWKIDISKFKPDSIEEQIKKEVEELNPFNYLSNYFSDQAAADKTSLSRDIITKSIMSLVNLAEAYLENVHETYDWLKSLRRSSNKIATRKLVDTYDANFPLEGRDESIKILFKGSKGRNGICKIFEKRKSRDSNLHPIPILANGPGTGKSRLLQELPTLLREQAKNYTTDSELLKMSTIKYVNKDRDEYNKIKFFVLGIDELNALYSLYDKNLDPVRNQVNLIVNAIGGINCSGKNVFHVSVFG</sequence>
<dbReference type="VEuPathDB" id="FungiDB:RhiirA1_536596"/>
<comment type="caution">
    <text evidence="5">The sequence shown here is derived from an EMBL/GenBank/DDBJ whole genome shotgun (WGS) entry which is preliminary data.</text>
</comment>
<dbReference type="GO" id="GO:0005576">
    <property type="term" value="C:extracellular region"/>
    <property type="evidence" value="ECO:0007669"/>
    <property type="project" value="UniProtKB-SubCell"/>
</dbReference>
<gene>
    <name evidence="5" type="ORF">RhiirA5_504746</name>
</gene>
<dbReference type="Pfam" id="PF20147">
    <property type="entry name" value="Crinkler"/>
    <property type="match status" value="1"/>
</dbReference>
<protein>
    <recommendedName>
        <fullName evidence="4">Crinkler effector protein N-terminal domain-containing protein</fullName>
    </recommendedName>
</protein>